<comment type="caution">
    <text evidence="1">The sequence shown here is derived from an EMBL/GenBank/DDBJ whole genome shotgun (WGS) entry which is preliminary data.</text>
</comment>
<dbReference type="AlphaFoldDB" id="A0A8H3IS53"/>
<accession>A0A8H3IS53</accession>
<organism evidence="1 2">
    <name type="scientific">Heterodermia speciosa</name>
    <dbReference type="NCBI Taxonomy" id="116794"/>
    <lineage>
        <taxon>Eukaryota</taxon>
        <taxon>Fungi</taxon>
        <taxon>Dikarya</taxon>
        <taxon>Ascomycota</taxon>
        <taxon>Pezizomycotina</taxon>
        <taxon>Lecanoromycetes</taxon>
        <taxon>OSLEUM clade</taxon>
        <taxon>Lecanoromycetidae</taxon>
        <taxon>Caliciales</taxon>
        <taxon>Physciaceae</taxon>
        <taxon>Heterodermia</taxon>
    </lineage>
</organism>
<dbReference type="Gene3D" id="2.60.120.590">
    <property type="entry name" value="Alpha-ketoglutarate-dependent dioxygenase AlkB-like"/>
    <property type="match status" value="1"/>
</dbReference>
<protein>
    <submittedName>
        <fullName evidence="1">Uncharacterized protein</fullName>
    </submittedName>
</protein>
<evidence type="ECO:0000313" key="2">
    <source>
        <dbReference type="Proteomes" id="UP000664521"/>
    </source>
</evidence>
<dbReference type="EMBL" id="CAJPDS010000038">
    <property type="protein sequence ID" value="CAF9925385.1"/>
    <property type="molecule type" value="Genomic_DNA"/>
</dbReference>
<dbReference type="Proteomes" id="UP000664521">
    <property type="component" value="Unassembled WGS sequence"/>
</dbReference>
<name>A0A8H3IS53_9LECA</name>
<dbReference type="InterPro" id="IPR037151">
    <property type="entry name" value="AlkB-like_sf"/>
</dbReference>
<evidence type="ECO:0000313" key="1">
    <source>
        <dbReference type="EMBL" id="CAF9925385.1"/>
    </source>
</evidence>
<dbReference type="SUPFAM" id="SSF51197">
    <property type="entry name" value="Clavaminate synthase-like"/>
    <property type="match status" value="1"/>
</dbReference>
<proteinExistence type="predicted"/>
<dbReference type="OrthoDB" id="2163491at2759"/>
<sequence>MESLNRLTWAGSEAVRGQYYPPRNELLAVGYMETQRMGWDDDGERELDDLVSTWSLGAPAHMEFRIKKSHAHPNIGETSYNPNDEVVMGSDFWEGAPGGGLHGIPEDGCKCNLFDQSF</sequence>
<reference evidence="1" key="1">
    <citation type="submission" date="2021-03" db="EMBL/GenBank/DDBJ databases">
        <authorList>
            <person name="Tagirdzhanova G."/>
        </authorList>
    </citation>
    <scope>NUCLEOTIDE SEQUENCE</scope>
</reference>
<keyword evidence="2" id="KW-1185">Reference proteome</keyword>
<gene>
    <name evidence="1" type="ORF">HETSPECPRED_005822</name>
</gene>